<evidence type="ECO:0000313" key="3">
    <source>
        <dbReference type="EMBL" id="GAI38653.1"/>
    </source>
</evidence>
<dbReference type="GO" id="GO:0016020">
    <property type="term" value="C:membrane"/>
    <property type="evidence" value="ECO:0007669"/>
    <property type="project" value="TreeGrafter"/>
</dbReference>
<feature type="non-terminal residue" evidence="3">
    <location>
        <position position="1"/>
    </location>
</feature>
<dbReference type="PRINTS" id="PR00080">
    <property type="entry name" value="SDRFAMILY"/>
</dbReference>
<dbReference type="Pfam" id="PF00106">
    <property type="entry name" value="adh_short"/>
    <property type="match status" value="1"/>
</dbReference>
<dbReference type="PROSITE" id="PS00061">
    <property type="entry name" value="ADH_SHORT"/>
    <property type="match status" value="1"/>
</dbReference>
<reference evidence="3" key="1">
    <citation type="journal article" date="2014" name="Front. Microbiol.">
        <title>High frequency of phylogenetically diverse reductive dehalogenase-homologous genes in deep subseafloor sedimentary metagenomes.</title>
        <authorList>
            <person name="Kawai M."/>
            <person name="Futagami T."/>
            <person name="Toyoda A."/>
            <person name="Takaki Y."/>
            <person name="Nishi S."/>
            <person name="Hori S."/>
            <person name="Arai W."/>
            <person name="Tsubouchi T."/>
            <person name="Morono Y."/>
            <person name="Uchiyama I."/>
            <person name="Ito T."/>
            <person name="Fujiyama A."/>
            <person name="Inagaki F."/>
            <person name="Takami H."/>
        </authorList>
    </citation>
    <scope>NUCLEOTIDE SEQUENCE</scope>
    <source>
        <strain evidence="3">Expedition CK06-06</strain>
    </source>
</reference>
<sequence length="220" mass="24639">VEDIEYFPLDFNDENSIFALVQKVKDVDILINNVGQSQIGPVEETPIDKIRRDFQVNFFGMISLTQAFLPGMRERKSGTIINIGSMAGKFAIPFQSIYVATKAAVGGFSWALRNEVMNFGIKVVVIEPNDIKTTIEPTVVLKDNSVYRDSVFKMKSVRDKNMAQAPGPEIVGKKVAKILKKNKPRPFYTVGGIGPLLVFLKRLMPDKVVEKLLKKNYGLK</sequence>
<keyword evidence="2" id="KW-0560">Oxidoreductase</keyword>
<dbReference type="AlphaFoldDB" id="X1N4Z8"/>
<proteinExistence type="inferred from homology"/>
<name>X1N4Z8_9ZZZZ</name>
<comment type="similarity">
    <text evidence="1">Belongs to the short-chain dehydrogenases/reductases (SDR) family.</text>
</comment>
<organism evidence="3">
    <name type="scientific">marine sediment metagenome</name>
    <dbReference type="NCBI Taxonomy" id="412755"/>
    <lineage>
        <taxon>unclassified sequences</taxon>
        <taxon>metagenomes</taxon>
        <taxon>ecological metagenomes</taxon>
    </lineage>
</organism>
<accession>X1N4Z8</accession>
<dbReference type="GO" id="GO:0016491">
    <property type="term" value="F:oxidoreductase activity"/>
    <property type="evidence" value="ECO:0007669"/>
    <property type="project" value="UniProtKB-KW"/>
</dbReference>
<dbReference type="Gene3D" id="3.40.50.720">
    <property type="entry name" value="NAD(P)-binding Rossmann-like Domain"/>
    <property type="match status" value="1"/>
</dbReference>
<dbReference type="EMBL" id="BARV01026237">
    <property type="protein sequence ID" value="GAI38653.1"/>
    <property type="molecule type" value="Genomic_DNA"/>
</dbReference>
<evidence type="ECO:0000256" key="1">
    <source>
        <dbReference type="ARBA" id="ARBA00006484"/>
    </source>
</evidence>
<evidence type="ECO:0008006" key="4">
    <source>
        <dbReference type="Google" id="ProtNLM"/>
    </source>
</evidence>
<comment type="caution">
    <text evidence="3">The sequence shown here is derived from an EMBL/GenBank/DDBJ whole genome shotgun (WGS) entry which is preliminary data.</text>
</comment>
<dbReference type="InterPro" id="IPR002347">
    <property type="entry name" value="SDR_fam"/>
</dbReference>
<protein>
    <recommendedName>
        <fullName evidence="4">Short-chain dehydrogenase/reductase SDR</fullName>
    </recommendedName>
</protein>
<dbReference type="PANTHER" id="PTHR44196">
    <property type="entry name" value="DEHYDROGENASE/REDUCTASE SDR FAMILY MEMBER 7B"/>
    <property type="match status" value="1"/>
</dbReference>
<dbReference type="PRINTS" id="PR00081">
    <property type="entry name" value="GDHRDH"/>
</dbReference>
<dbReference type="InterPro" id="IPR020904">
    <property type="entry name" value="Sc_DH/Rdtase_CS"/>
</dbReference>
<dbReference type="PANTHER" id="PTHR44196:SF1">
    <property type="entry name" value="DEHYDROGENASE_REDUCTASE SDR FAMILY MEMBER 7B"/>
    <property type="match status" value="1"/>
</dbReference>
<dbReference type="InterPro" id="IPR036291">
    <property type="entry name" value="NAD(P)-bd_dom_sf"/>
</dbReference>
<gene>
    <name evidence="3" type="ORF">S06H3_42434</name>
</gene>
<dbReference type="SUPFAM" id="SSF51735">
    <property type="entry name" value="NAD(P)-binding Rossmann-fold domains"/>
    <property type="match status" value="1"/>
</dbReference>
<evidence type="ECO:0000256" key="2">
    <source>
        <dbReference type="ARBA" id="ARBA00023002"/>
    </source>
</evidence>